<reference evidence="3" key="1">
    <citation type="journal article" date="2019" name="Int. J. Syst. Evol. Microbiol.">
        <title>The Global Catalogue of Microorganisms (GCM) 10K type strain sequencing project: providing services to taxonomists for standard genome sequencing and annotation.</title>
        <authorList>
            <consortium name="The Broad Institute Genomics Platform"/>
            <consortium name="The Broad Institute Genome Sequencing Center for Infectious Disease"/>
            <person name="Wu L."/>
            <person name="Ma J."/>
        </authorList>
    </citation>
    <scope>NUCLEOTIDE SEQUENCE [LARGE SCALE GENOMIC DNA]</scope>
    <source>
        <strain evidence="3">JCM 17214</strain>
    </source>
</reference>
<dbReference type="InterPro" id="IPR021314">
    <property type="entry name" value="DUF2911"/>
</dbReference>
<protein>
    <submittedName>
        <fullName evidence="2">Uncharacterized protein</fullName>
    </submittedName>
</protein>
<dbReference type="RefSeq" id="WP_345110961.1">
    <property type="nucleotide sequence ID" value="NZ_BAABDH010000017.1"/>
</dbReference>
<feature type="region of interest" description="Disordered" evidence="1">
    <location>
        <begin position="120"/>
        <end position="153"/>
    </location>
</feature>
<name>A0ABP7MM39_9BACT</name>
<accession>A0ABP7MM39</accession>
<dbReference type="EMBL" id="BAABDH010000017">
    <property type="protein sequence ID" value="GAA3926183.1"/>
    <property type="molecule type" value="Genomic_DNA"/>
</dbReference>
<evidence type="ECO:0000256" key="1">
    <source>
        <dbReference type="SAM" id="MobiDB-lite"/>
    </source>
</evidence>
<sequence>MAELPAPAAGCAALLFRRARNAGTGISPLAYEATLTLGPAEASLILSTPAAQAQQRLNVPQPSPAMHILQDFSTSYIDLKYLRPSLRGRKIFGKVRPYVTVWRTGASIITKVRFGEEVKSGGPAGVGAGEGREERSNHGRVHPAQPGCAGRSRREIARNECDAKRPLNSIRRPFC</sequence>
<evidence type="ECO:0000313" key="2">
    <source>
        <dbReference type="EMBL" id="GAA3926183.1"/>
    </source>
</evidence>
<organism evidence="2 3">
    <name type="scientific">Hymenobacter algoricola</name>
    <dbReference type="NCBI Taxonomy" id="486267"/>
    <lineage>
        <taxon>Bacteria</taxon>
        <taxon>Pseudomonadati</taxon>
        <taxon>Bacteroidota</taxon>
        <taxon>Cytophagia</taxon>
        <taxon>Cytophagales</taxon>
        <taxon>Hymenobacteraceae</taxon>
        <taxon>Hymenobacter</taxon>
    </lineage>
</organism>
<gene>
    <name evidence="2" type="ORF">GCM10022406_10100</name>
</gene>
<comment type="caution">
    <text evidence="2">The sequence shown here is derived from an EMBL/GenBank/DDBJ whole genome shotgun (WGS) entry which is preliminary data.</text>
</comment>
<proteinExistence type="predicted"/>
<keyword evidence="3" id="KW-1185">Reference proteome</keyword>
<dbReference type="Proteomes" id="UP001499909">
    <property type="component" value="Unassembled WGS sequence"/>
</dbReference>
<dbReference type="Pfam" id="PF11138">
    <property type="entry name" value="DUF2911"/>
    <property type="match status" value="1"/>
</dbReference>
<evidence type="ECO:0000313" key="3">
    <source>
        <dbReference type="Proteomes" id="UP001499909"/>
    </source>
</evidence>